<dbReference type="OrthoDB" id="9803739at2"/>
<evidence type="ECO:0000313" key="2">
    <source>
        <dbReference type="Proteomes" id="UP000244527"/>
    </source>
</evidence>
<dbReference type="AlphaFoldDB" id="A0A2S1LB20"/>
<name>A0A2S1LB20_9FLAO</name>
<accession>A0A2S1LB20</accession>
<keyword evidence="2" id="KW-1185">Reference proteome</keyword>
<organism evidence="1 2">
    <name type="scientific">Flavobacterium faecale</name>
    <dbReference type="NCBI Taxonomy" id="1355330"/>
    <lineage>
        <taxon>Bacteria</taxon>
        <taxon>Pseudomonadati</taxon>
        <taxon>Bacteroidota</taxon>
        <taxon>Flavobacteriia</taxon>
        <taxon>Flavobacteriales</taxon>
        <taxon>Flavobacteriaceae</taxon>
        <taxon>Flavobacterium</taxon>
    </lineage>
</organism>
<evidence type="ECO:0000313" key="1">
    <source>
        <dbReference type="EMBL" id="AWG20756.1"/>
    </source>
</evidence>
<gene>
    <name evidence="1" type="ORF">FFWV33_03975</name>
</gene>
<dbReference type="EMBL" id="CP020918">
    <property type="protein sequence ID" value="AWG20756.1"/>
    <property type="molecule type" value="Genomic_DNA"/>
</dbReference>
<sequence>MSKATVGLLGLGSRSTLYYIKELNRLYNQKKGGYSTFPFVMLNADFDTINPLLPNTSEALDTVVQTYIDELEKLAITTILIPNITLHETIDRIVIQKKILHPLTLAVEKIIEQEWSTIVLFGSLHSMESNYIRTHFNAKGIEVRLPSQEDRLFIDEFRNQTYAETETPDLIASYHSILNKYSESLPVVLACTELSILKPTGNNRIIDMAQLQIEQAISQTE</sequence>
<reference evidence="1 2" key="1">
    <citation type="submission" date="2017-04" db="EMBL/GenBank/DDBJ databases">
        <title>Compelte genome sequence of WV33.</title>
        <authorList>
            <person name="Lee P.C."/>
        </authorList>
    </citation>
    <scope>NUCLEOTIDE SEQUENCE [LARGE SCALE GENOMIC DNA]</scope>
    <source>
        <strain evidence="1 2">WV33</strain>
    </source>
</reference>
<dbReference type="GO" id="GO:0047661">
    <property type="term" value="F:amino-acid racemase activity"/>
    <property type="evidence" value="ECO:0007669"/>
    <property type="project" value="InterPro"/>
</dbReference>
<protein>
    <recommendedName>
        <fullName evidence="3">Aspartate racemase</fullName>
    </recommendedName>
</protein>
<dbReference type="Proteomes" id="UP000244527">
    <property type="component" value="Chromosome"/>
</dbReference>
<proteinExistence type="predicted"/>
<dbReference type="Gene3D" id="3.40.50.1860">
    <property type="match status" value="2"/>
</dbReference>
<dbReference type="InterPro" id="IPR001920">
    <property type="entry name" value="Asp/Glu_race"/>
</dbReference>
<dbReference type="RefSeq" id="WP_108739713.1">
    <property type="nucleotide sequence ID" value="NZ_CP020918.1"/>
</dbReference>
<evidence type="ECO:0008006" key="3">
    <source>
        <dbReference type="Google" id="ProtNLM"/>
    </source>
</evidence>
<dbReference type="SUPFAM" id="SSF53681">
    <property type="entry name" value="Aspartate/glutamate racemase"/>
    <property type="match status" value="2"/>
</dbReference>
<dbReference type="KEGG" id="ffa:FFWV33_03975"/>